<dbReference type="InterPro" id="IPR024044">
    <property type="entry name" value="NifT/FixU_barrel-like_dom_sf"/>
</dbReference>
<dbReference type="EMBL" id="CP032098">
    <property type="protein sequence ID" value="AXX93195.1"/>
    <property type="molecule type" value="Genomic_DNA"/>
</dbReference>
<dbReference type="Proteomes" id="UP000262712">
    <property type="component" value="Chromosome"/>
</dbReference>
<proteinExistence type="predicted"/>
<dbReference type="InterPro" id="IPR009727">
    <property type="entry name" value="NifT"/>
</dbReference>
<dbReference type="Proteomes" id="UP000221222">
    <property type="component" value="Unassembled WGS sequence"/>
</dbReference>
<dbReference type="GO" id="GO:0009399">
    <property type="term" value="P:nitrogen fixation"/>
    <property type="evidence" value="ECO:0007669"/>
    <property type="project" value="InterPro"/>
</dbReference>
<accession>A0A2G1DJ30</accession>
<dbReference type="NCBIfam" id="TIGR02934">
    <property type="entry name" value="nifT_nitrog"/>
    <property type="match status" value="1"/>
</dbReference>
<dbReference type="EMBL" id="NXFY01000006">
    <property type="protein sequence ID" value="PHO18450.1"/>
    <property type="molecule type" value="Genomic_DNA"/>
</dbReference>
<evidence type="ECO:0000313" key="1">
    <source>
        <dbReference type="EMBL" id="AXX93195.1"/>
    </source>
</evidence>
<sequence>MAKVMLREQEGKIFFYFAKKDMEETIESLQFDEQSNWGGEVELSNGEIWWIKPGIKKLPKEEICKKIKNSN</sequence>
<dbReference type="AlphaFoldDB" id="A0A2G1DJ30"/>
<organism evidence="2 3">
    <name type="scientific">Malaciobacter molluscorum LMG 25693</name>
    <dbReference type="NCBI Taxonomy" id="870501"/>
    <lineage>
        <taxon>Bacteria</taxon>
        <taxon>Pseudomonadati</taxon>
        <taxon>Campylobacterota</taxon>
        <taxon>Epsilonproteobacteria</taxon>
        <taxon>Campylobacterales</taxon>
        <taxon>Arcobacteraceae</taxon>
        <taxon>Malaciobacter</taxon>
    </lineage>
</organism>
<dbReference type="RefSeq" id="WP_099342087.1">
    <property type="nucleotide sequence ID" value="NZ_CP032098.1"/>
</dbReference>
<dbReference type="Pfam" id="PF06988">
    <property type="entry name" value="NifT"/>
    <property type="match status" value="1"/>
</dbReference>
<evidence type="ECO:0000313" key="3">
    <source>
        <dbReference type="Proteomes" id="UP000221222"/>
    </source>
</evidence>
<evidence type="ECO:0000313" key="2">
    <source>
        <dbReference type="EMBL" id="PHO18450.1"/>
    </source>
</evidence>
<dbReference type="KEGG" id="amol:AMOL_2242"/>
<evidence type="ECO:0000313" key="4">
    <source>
        <dbReference type="Proteomes" id="UP000262712"/>
    </source>
</evidence>
<reference evidence="1 4" key="2">
    <citation type="submission" date="2018-08" db="EMBL/GenBank/DDBJ databases">
        <title>Complete genome of the Arcobacter molluscorum type strain LMG 25693.</title>
        <authorList>
            <person name="Miller W.G."/>
            <person name="Yee E."/>
            <person name="Bono J.L."/>
        </authorList>
    </citation>
    <scope>NUCLEOTIDE SEQUENCE [LARGE SCALE GENOMIC DNA]</scope>
    <source>
        <strain evidence="1 4">CECT 7696</strain>
    </source>
</reference>
<name>A0A2G1DJ30_9BACT</name>
<gene>
    <name evidence="2" type="primary">nifT</name>
    <name evidence="1" type="ORF">AMOL_2242</name>
    <name evidence="2" type="ORF">CPU12_05510</name>
</gene>
<reference evidence="2 3" key="1">
    <citation type="submission" date="2017-09" db="EMBL/GenBank/DDBJ databases">
        <title>Arcobacter canalis sp. nov., a new species isolated from a water canal contaminated with urban sewage.</title>
        <authorList>
            <person name="Perez-Cataluna A."/>
            <person name="Salas-Masso N."/>
            <person name="Figueras M.J."/>
        </authorList>
    </citation>
    <scope>NUCLEOTIDE SEQUENCE [LARGE SCALE GENOMIC DNA]</scope>
    <source>
        <strain evidence="2 3">F98-3</strain>
    </source>
</reference>
<dbReference type="SUPFAM" id="SSF159203">
    <property type="entry name" value="NifT/FixU-like"/>
    <property type="match status" value="1"/>
</dbReference>
<dbReference type="Gene3D" id="2.40.50.240">
    <property type="entry name" value="NifT/FixU-like"/>
    <property type="match status" value="1"/>
</dbReference>
<keyword evidence="3" id="KW-1185">Reference proteome</keyword>
<protein>
    <submittedName>
        <fullName evidence="1 2">Nitrogen fixation protein NifT</fullName>
    </submittedName>
</protein>